<dbReference type="PANTHER" id="PTHR43229">
    <property type="entry name" value="NODULATION PROTEIN J"/>
    <property type="match status" value="1"/>
</dbReference>
<keyword evidence="5" id="KW-1003">Cell membrane</keyword>
<accession>A0A1G2LC90</accession>
<dbReference type="STRING" id="1802281.A3A44_00900"/>
<reference evidence="7 8" key="1">
    <citation type="journal article" date="2016" name="Nat. Commun.">
        <title>Thousands of microbial genomes shed light on interconnected biogeochemical processes in an aquifer system.</title>
        <authorList>
            <person name="Anantharaman K."/>
            <person name="Brown C.T."/>
            <person name="Hug L.A."/>
            <person name="Sharon I."/>
            <person name="Castelle C.J."/>
            <person name="Probst A.J."/>
            <person name="Thomas B.C."/>
            <person name="Singh A."/>
            <person name="Wilkins M.J."/>
            <person name="Karaoz U."/>
            <person name="Brodie E.L."/>
            <person name="Williams K.H."/>
            <person name="Hubbard S.S."/>
            <person name="Banfield J.F."/>
        </authorList>
    </citation>
    <scope>NUCLEOTIDE SEQUENCE [LARGE SCALE GENOMIC DNA]</scope>
</reference>
<comment type="subcellular location">
    <subcellularLocation>
        <location evidence="5">Cell membrane</location>
        <topology evidence="5">Multi-pass membrane protein</topology>
    </subcellularLocation>
    <subcellularLocation>
        <location evidence="1">Membrane</location>
        <topology evidence="1">Multi-pass membrane protein</topology>
    </subcellularLocation>
</comment>
<evidence type="ECO:0000313" key="7">
    <source>
        <dbReference type="EMBL" id="OHA08451.1"/>
    </source>
</evidence>
<protein>
    <recommendedName>
        <fullName evidence="5">Transport permease protein</fullName>
    </recommendedName>
</protein>
<keyword evidence="5" id="KW-0813">Transport</keyword>
<dbReference type="PANTHER" id="PTHR43229:SF6">
    <property type="entry name" value="ABC-TYPE MULTIDRUG TRANSPORT SYSTEM, PERMEASE COMPONENT"/>
    <property type="match status" value="1"/>
</dbReference>
<organism evidence="7 8">
    <name type="scientific">Candidatus Sungbacteria bacterium RIFCSPLOWO2_01_FULL_60_25</name>
    <dbReference type="NCBI Taxonomy" id="1802281"/>
    <lineage>
        <taxon>Bacteria</taxon>
        <taxon>Candidatus Sungiibacteriota</taxon>
    </lineage>
</organism>
<feature type="transmembrane region" description="Helical" evidence="5">
    <location>
        <begin position="183"/>
        <end position="204"/>
    </location>
</feature>
<evidence type="ECO:0000256" key="3">
    <source>
        <dbReference type="ARBA" id="ARBA00022989"/>
    </source>
</evidence>
<proteinExistence type="inferred from homology"/>
<dbReference type="GO" id="GO:0005886">
    <property type="term" value="C:plasma membrane"/>
    <property type="evidence" value="ECO:0007669"/>
    <property type="project" value="UniProtKB-SubCell"/>
</dbReference>
<dbReference type="InterPro" id="IPR051784">
    <property type="entry name" value="Nod_factor_ABC_transporter"/>
</dbReference>
<feature type="transmembrane region" description="Helical" evidence="5">
    <location>
        <begin position="47"/>
        <end position="69"/>
    </location>
</feature>
<dbReference type="InterPro" id="IPR013525">
    <property type="entry name" value="ABC2_TM"/>
</dbReference>
<dbReference type="AlphaFoldDB" id="A0A1G2LC90"/>
<feature type="transmembrane region" description="Helical" evidence="5">
    <location>
        <begin position="216"/>
        <end position="245"/>
    </location>
</feature>
<evidence type="ECO:0000256" key="1">
    <source>
        <dbReference type="ARBA" id="ARBA00004141"/>
    </source>
</evidence>
<comment type="caution">
    <text evidence="7">The sequence shown here is derived from an EMBL/GenBank/DDBJ whole genome shotgun (WGS) entry which is preliminary data.</text>
</comment>
<feature type="transmembrane region" description="Helical" evidence="5">
    <location>
        <begin position="89"/>
        <end position="109"/>
    </location>
</feature>
<feature type="transmembrane region" description="Helical" evidence="5">
    <location>
        <begin position="141"/>
        <end position="163"/>
    </location>
</feature>
<evidence type="ECO:0000256" key="5">
    <source>
        <dbReference type="RuleBase" id="RU361157"/>
    </source>
</evidence>
<feature type="transmembrane region" description="Helical" evidence="5">
    <location>
        <begin position="115"/>
        <end position="134"/>
    </location>
</feature>
<name>A0A1G2LC90_9BACT</name>
<comment type="similarity">
    <text evidence="5">Belongs to the ABC-2 integral membrane protein family.</text>
</comment>
<evidence type="ECO:0000259" key="6">
    <source>
        <dbReference type="PROSITE" id="PS51012"/>
    </source>
</evidence>
<dbReference type="GO" id="GO:0140359">
    <property type="term" value="F:ABC-type transporter activity"/>
    <property type="evidence" value="ECO:0007669"/>
    <property type="project" value="InterPro"/>
</dbReference>
<feature type="domain" description="ABC transmembrane type-2" evidence="6">
    <location>
        <begin position="25"/>
        <end position="248"/>
    </location>
</feature>
<keyword evidence="3 5" id="KW-1133">Transmembrane helix</keyword>
<keyword evidence="2 5" id="KW-0812">Transmembrane</keyword>
<dbReference type="Pfam" id="PF01061">
    <property type="entry name" value="ABC2_membrane"/>
    <property type="match status" value="1"/>
</dbReference>
<gene>
    <name evidence="7" type="ORF">A3A44_00900</name>
</gene>
<evidence type="ECO:0000313" key="8">
    <source>
        <dbReference type="Proteomes" id="UP000178977"/>
    </source>
</evidence>
<evidence type="ECO:0000256" key="2">
    <source>
        <dbReference type="ARBA" id="ARBA00022692"/>
    </source>
</evidence>
<keyword evidence="4 5" id="KW-0472">Membrane</keyword>
<dbReference type="PROSITE" id="PS51012">
    <property type="entry name" value="ABC_TM2"/>
    <property type="match status" value="1"/>
</dbReference>
<sequence>MNATRIYAIFLRQMFLLRRNGTRFSNIFVWIILDVVMWGFITKYLNVIGNAGFNFVPVFLGALILWNFLVRVQQGIMLGFFEDIWSRNFINLFASPLTIGEYIIGLILTCIATSILGLAAMLILASAAFGFVLFQFGMLLVPFIAILFVFGLALGVFTAGIVLRLGPAAEWIAWPLGFFLQPFAGVFYPIAMLPGPLAAIAMFMPPSYVFEGMRSSLFSGAIAASSLWIGFGLAVLYLILAYLFFTGIYRHAVRKGRLVRFSAEE</sequence>
<dbReference type="EMBL" id="MHQT01000040">
    <property type="protein sequence ID" value="OHA08451.1"/>
    <property type="molecule type" value="Genomic_DNA"/>
</dbReference>
<feature type="transmembrane region" description="Helical" evidence="5">
    <location>
        <begin position="21"/>
        <end position="41"/>
    </location>
</feature>
<evidence type="ECO:0000256" key="4">
    <source>
        <dbReference type="ARBA" id="ARBA00023136"/>
    </source>
</evidence>
<dbReference type="Proteomes" id="UP000178977">
    <property type="component" value="Unassembled WGS sequence"/>
</dbReference>
<dbReference type="InterPro" id="IPR047817">
    <property type="entry name" value="ABC2_TM_bact-type"/>
</dbReference>